<dbReference type="Pfam" id="PF25539">
    <property type="entry name" value="Bestrophin_2"/>
    <property type="match status" value="1"/>
</dbReference>
<feature type="transmembrane region" description="Helical" evidence="9">
    <location>
        <begin position="218"/>
        <end position="248"/>
    </location>
</feature>
<keyword evidence="2" id="KW-0813">Transport</keyword>
<dbReference type="EMBL" id="FOJB01000002">
    <property type="protein sequence ID" value="SEW36040.1"/>
    <property type="molecule type" value="Genomic_DNA"/>
</dbReference>
<evidence type="ECO:0000256" key="2">
    <source>
        <dbReference type="ARBA" id="ARBA00022448"/>
    </source>
</evidence>
<keyword evidence="11" id="KW-1185">Reference proteome</keyword>
<dbReference type="OrthoDB" id="445589at2"/>
<dbReference type="GO" id="GO:0005886">
    <property type="term" value="C:plasma membrane"/>
    <property type="evidence" value="ECO:0007669"/>
    <property type="project" value="UniProtKB-SubCell"/>
</dbReference>
<comment type="subcellular location">
    <subcellularLocation>
        <location evidence="1">Cell membrane</location>
        <topology evidence="1">Multi-pass membrane protein</topology>
    </subcellularLocation>
</comment>
<feature type="transmembrane region" description="Helical" evidence="9">
    <location>
        <begin position="20"/>
        <end position="41"/>
    </location>
</feature>
<name>A0A1I0R618_9RHOB</name>
<keyword evidence="4 9" id="KW-0812">Transmembrane</keyword>
<evidence type="ECO:0000256" key="7">
    <source>
        <dbReference type="ARBA" id="ARBA00023136"/>
    </source>
</evidence>
<dbReference type="GO" id="GO:0005254">
    <property type="term" value="F:chloride channel activity"/>
    <property type="evidence" value="ECO:0007669"/>
    <property type="project" value="InterPro"/>
</dbReference>
<evidence type="ECO:0000313" key="11">
    <source>
        <dbReference type="Proteomes" id="UP000199650"/>
    </source>
</evidence>
<sequence>MIVRTPPSALRLFFIMQGSVVPRIYGKMVSVLLLTLTVVLVDEMLLPLPRISLAAMSVFGVALSLFLGFRNNAAYDRWWEARKLWGGLIADTRSFARQLELFAVSPDDRFALLNMVAAFTHAHRGSLRSCNVERDIAAWVGDEKAKALLARANPADAALSDIAHRLAGLRRKGSLDGFAQMALADTLSRLALSQAGCERIQTTPLPFVYSLLVRRTTYLYCALLPFALLGSVEWFAPVFAVVVAYVFFGLQAVTNELEHPFEPRPNGLPLDAMSRVIERSLRDALGKNIPPALQPKDHLLS</sequence>
<keyword evidence="5 9" id="KW-1133">Transmembrane helix</keyword>
<gene>
    <name evidence="10" type="ORF">SAMN05444851_3171</name>
</gene>
<dbReference type="PANTHER" id="PTHR33281:SF19">
    <property type="entry name" value="VOLTAGE-DEPENDENT ANION CHANNEL-FORMING PROTEIN YNEE"/>
    <property type="match status" value="1"/>
</dbReference>
<keyword evidence="6" id="KW-0406">Ion transport</keyword>
<evidence type="ECO:0000256" key="9">
    <source>
        <dbReference type="SAM" id="Phobius"/>
    </source>
</evidence>
<evidence type="ECO:0000256" key="1">
    <source>
        <dbReference type="ARBA" id="ARBA00004651"/>
    </source>
</evidence>
<accession>A0A1I0R618</accession>
<evidence type="ECO:0000313" key="10">
    <source>
        <dbReference type="EMBL" id="SEW36040.1"/>
    </source>
</evidence>
<dbReference type="RefSeq" id="WP_091433012.1">
    <property type="nucleotide sequence ID" value="NZ_FOJB01000002.1"/>
</dbReference>
<dbReference type="InterPro" id="IPR044669">
    <property type="entry name" value="YneE/VCCN1/2-like"/>
</dbReference>
<keyword evidence="7 9" id="KW-0472">Membrane</keyword>
<evidence type="ECO:0000256" key="4">
    <source>
        <dbReference type="ARBA" id="ARBA00022692"/>
    </source>
</evidence>
<proteinExistence type="inferred from homology"/>
<reference evidence="10 11" key="1">
    <citation type="submission" date="2016-10" db="EMBL/GenBank/DDBJ databases">
        <authorList>
            <person name="de Groot N.N."/>
        </authorList>
    </citation>
    <scope>NUCLEOTIDE SEQUENCE [LARGE SCALE GENOMIC DNA]</scope>
    <source>
        <strain evidence="10 11">DSM 29439</strain>
    </source>
</reference>
<feature type="transmembrane region" description="Helical" evidence="9">
    <location>
        <begin position="47"/>
        <end position="69"/>
    </location>
</feature>
<keyword evidence="3" id="KW-1003">Cell membrane</keyword>
<protein>
    <submittedName>
        <fullName evidence="10">Putative membrane protein</fullName>
    </submittedName>
</protein>
<evidence type="ECO:0000256" key="6">
    <source>
        <dbReference type="ARBA" id="ARBA00023065"/>
    </source>
</evidence>
<dbReference type="Proteomes" id="UP000199650">
    <property type="component" value="Unassembled WGS sequence"/>
</dbReference>
<evidence type="ECO:0000256" key="5">
    <source>
        <dbReference type="ARBA" id="ARBA00022989"/>
    </source>
</evidence>
<dbReference type="PANTHER" id="PTHR33281">
    <property type="entry name" value="UPF0187 PROTEIN YNEE"/>
    <property type="match status" value="1"/>
</dbReference>
<evidence type="ECO:0000256" key="8">
    <source>
        <dbReference type="ARBA" id="ARBA00034708"/>
    </source>
</evidence>
<dbReference type="AlphaFoldDB" id="A0A1I0R618"/>
<comment type="similarity">
    <text evidence="8">Belongs to the anion channel-forming bestrophin (TC 1.A.46) family.</text>
</comment>
<organism evidence="10 11">
    <name type="scientific">Aliiroseovarius sediminilitoris</name>
    <dbReference type="NCBI Taxonomy" id="1173584"/>
    <lineage>
        <taxon>Bacteria</taxon>
        <taxon>Pseudomonadati</taxon>
        <taxon>Pseudomonadota</taxon>
        <taxon>Alphaproteobacteria</taxon>
        <taxon>Rhodobacterales</taxon>
        <taxon>Paracoccaceae</taxon>
        <taxon>Aliiroseovarius</taxon>
    </lineage>
</organism>
<evidence type="ECO:0000256" key="3">
    <source>
        <dbReference type="ARBA" id="ARBA00022475"/>
    </source>
</evidence>